<evidence type="ECO:0000259" key="1">
    <source>
        <dbReference type="Pfam" id="PF12323"/>
    </source>
</evidence>
<dbReference type="EMBL" id="JAFMPM010000006">
    <property type="protein sequence ID" value="MBO0612050.1"/>
    <property type="molecule type" value="Genomic_DNA"/>
</dbReference>
<evidence type="ECO:0000313" key="4">
    <source>
        <dbReference type="Proteomes" id="UP000664466"/>
    </source>
</evidence>
<organism evidence="3">
    <name type="scientific">Thiothrix fructosivorans</name>
    <dbReference type="NCBI Taxonomy" id="111770"/>
    <lineage>
        <taxon>Bacteria</taxon>
        <taxon>Pseudomonadati</taxon>
        <taxon>Pseudomonadota</taxon>
        <taxon>Gammaproteobacteria</taxon>
        <taxon>Thiotrichales</taxon>
        <taxon>Thiotrichaceae</taxon>
        <taxon>Thiothrix</taxon>
    </lineage>
</organism>
<reference evidence="3" key="2">
    <citation type="submission" date="2021-04" db="EMBL/GenBank/DDBJ databases">
        <title>Complete Genome and methylome analysis of Thiothrix fructosivorans ATCC 49748.</title>
        <authorList>
            <person name="Fomenkov A."/>
            <person name="Sun L."/>
            <person name="Vincze T."/>
            <person name="Grabovich M.Y."/>
            <person name="Roberts R.J."/>
        </authorList>
    </citation>
    <scope>NUCLEOTIDE SEQUENCE</scope>
    <source>
        <strain evidence="3">ATCC 49748</strain>
    </source>
</reference>
<reference evidence="2 4" key="1">
    <citation type="submission" date="2021-03" db="EMBL/GenBank/DDBJ databases">
        <title>Draft genome and methylome analysis of Thiotrix fructosivoruns ATCC 49748.</title>
        <authorList>
            <person name="Fomenkov A."/>
            <person name="Grabovich M.Y."/>
            <person name="Roberts R.J."/>
        </authorList>
    </citation>
    <scope>NUCLEOTIDE SEQUENCE [LARGE SCALE GENOMIC DNA]</scope>
    <source>
        <strain evidence="2 4">ATCC 49748</strain>
    </source>
</reference>
<feature type="domain" description="Transposase putative helix-turn-helix" evidence="1">
    <location>
        <begin position="1"/>
        <end position="48"/>
    </location>
</feature>
<proteinExistence type="predicted"/>
<dbReference type="Pfam" id="PF12323">
    <property type="entry name" value="HTH_OrfB_IS605"/>
    <property type="match status" value="1"/>
</dbReference>
<dbReference type="Proteomes" id="UP000664466">
    <property type="component" value="Unassembled WGS sequence"/>
</dbReference>
<name>A0A8B0SNJ1_9GAMM</name>
<accession>A0A8B0SNJ1</accession>
<keyword evidence="4" id="KW-1185">Reference proteome</keyword>
<evidence type="ECO:0000313" key="3">
    <source>
        <dbReference type="EMBL" id="QTX12449.1"/>
    </source>
</evidence>
<protein>
    <submittedName>
        <fullName evidence="3">Helix-turn-helix domain-containing protein</fullName>
    </submittedName>
</protein>
<gene>
    <name evidence="3" type="ORF">J1836_009040</name>
    <name evidence="2" type="ORF">J1836_03785</name>
</gene>
<dbReference type="InterPro" id="IPR021027">
    <property type="entry name" value="Transposase_put_HTH"/>
</dbReference>
<evidence type="ECO:0000313" key="2">
    <source>
        <dbReference type="EMBL" id="MBO0612050.1"/>
    </source>
</evidence>
<dbReference type="EMBL" id="CP072748">
    <property type="protein sequence ID" value="QTX12449.1"/>
    <property type="molecule type" value="Genomic_DNA"/>
</dbReference>
<sequence>MQRLQAFKYELKPSGEQQRNLCRYAGSGRFVYNKALALQQANHAAGEKFINYVAMAAWLPVWKREQDFAMPNKSSSISATTAFSCPNWVGFATATAARCWVSCKPNKRNSPMPTAISCTKQRPGSAKTTRSYSSKICRYGICPNQRQALAICVREVSL</sequence>
<dbReference type="AlphaFoldDB" id="A0A8B0SNJ1"/>